<evidence type="ECO:0000313" key="2">
    <source>
        <dbReference type="EMBL" id="MBW82593.1"/>
    </source>
</evidence>
<dbReference type="AlphaFoldDB" id="A0A2P2IMZ8"/>
<feature type="region of interest" description="Disordered" evidence="1">
    <location>
        <begin position="18"/>
        <end position="47"/>
    </location>
</feature>
<feature type="compositionally biased region" description="Basic and acidic residues" evidence="1">
    <location>
        <begin position="37"/>
        <end position="47"/>
    </location>
</feature>
<proteinExistence type="predicted"/>
<dbReference type="EMBL" id="GGEC01002110">
    <property type="protein sequence ID" value="MBW82593.1"/>
    <property type="molecule type" value="Transcribed_RNA"/>
</dbReference>
<accession>A0A2P2IMZ8</accession>
<organism evidence="2">
    <name type="scientific">Rhizophora mucronata</name>
    <name type="common">Asiatic mangrove</name>
    <dbReference type="NCBI Taxonomy" id="61149"/>
    <lineage>
        <taxon>Eukaryota</taxon>
        <taxon>Viridiplantae</taxon>
        <taxon>Streptophyta</taxon>
        <taxon>Embryophyta</taxon>
        <taxon>Tracheophyta</taxon>
        <taxon>Spermatophyta</taxon>
        <taxon>Magnoliopsida</taxon>
        <taxon>eudicotyledons</taxon>
        <taxon>Gunneridae</taxon>
        <taxon>Pentapetalae</taxon>
        <taxon>rosids</taxon>
        <taxon>fabids</taxon>
        <taxon>Malpighiales</taxon>
        <taxon>Rhizophoraceae</taxon>
        <taxon>Rhizophora</taxon>
    </lineage>
</organism>
<evidence type="ECO:0000256" key="1">
    <source>
        <dbReference type="SAM" id="MobiDB-lite"/>
    </source>
</evidence>
<feature type="compositionally biased region" description="Basic and acidic residues" evidence="1">
    <location>
        <begin position="18"/>
        <end position="28"/>
    </location>
</feature>
<reference evidence="2" key="1">
    <citation type="submission" date="2018-02" db="EMBL/GenBank/DDBJ databases">
        <title>Rhizophora mucronata_Transcriptome.</title>
        <authorList>
            <person name="Meera S.P."/>
            <person name="Sreeshan A."/>
            <person name="Augustine A."/>
        </authorList>
    </citation>
    <scope>NUCLEOTIDE SEQUENCE</scope>
    <source>
        <tissue evidence="2">Leaf</tissue>
    </source>
</reference>
<name>A0A2P2IMZ8_RHIMU</name>
<sequence>MNPLLGIVILTRRSSDKVLTKDGGEGKCSKKARREQKKSSEKAEKKK</sequence>
<protein>
    <submittedName>
        <fullName evidence="2">Uncharacterized protein</fullName>
    </submittedName>
</protein>